<dbReference type="NCBIfam" id="NF008087">
    <property type="entry name" value="PRK10826.1"/>
    <property type="match status" value="1"/>
</dbReference>
<evidence type="ECO:0000256" key="4">
    <source>
        <dbReference type="ARBA" id="ARBA00022842"/>
    </source>
</evidence>
<evidence type="ECO:0000313" key="6">
    <source>
        <dbReference type="EMBL" id="WFN96120.1"/>
    </source>
</evidence>
<comment type="cofactor">
    <cofactor evidence="1">
        <name>Mg(2+)</name>
        <dbReference type="ChEBI" id="CHEBI:18420"/>
    </cofactor>
</comment>
<dbReference type="EC" id="3.1.3.50" evidence="6"/>
<keyword evidence="4" id="KW-0460">Magnesium</keyword>
<dbReference type="Gene3D" id="1.10.150.240">
    <property type="entry name" value="Putative phosphatase, domain 2"/>
    <property type="match status" value="1"/>
</dbReference>
<sequence>MSTGRITSAIFDMDGLLIDSEPLWLRGELEVFSQLGLNVHDDVPETLGLRIDQVVRIWYLRQPWQGPSQQVVCQRILDRVLELVRETRPLLPGVVGALQLCRTHDLHIGLASASPLAMLQEVLSLFQLEEYFDHLTSAEHLPYSKPHPDVYLRAAQALNSDPLDCVTLEDSFNGMIAAKAARMRSIVVPAAICFDDPRWALADVKLPSLAQLKESDLQP</sequence>
<reference evidence="6 7" key="1">
    <citation type="submission" date="2022-02" db="EMBL/GenBank/DDBJ databases">
        <title>Phenotypic, genotypic and serological characterization of Edwardsiella ictaluri from catfish and ornamental fish species.</title>
        <authorList>
            <person name="Rose D."/>
            <person name="Tekedar H.C."/>
            <person name="Waldbieser G.C."/>
            <person name="Aarattuthodi S."/>
            <person name="Griffin M.J."/>
        </authorList>
    </citation>
    <scope>NUCLEOTIDE SEQUENCE [LARGE SCALE GENOMIC DNA]</scope>
    <source>
        <strain evidence="6 7">13 TAL-140 K3</strain>
    </source>
</reference>
<name>A0ABY8GFG9_EDWIC</name>
<dbReference type="EC" id="3.1.3.68" evidence="6"/>
<dbReference type="Pfam" id="PF13419">
    <property type="entry name" value="HAD_2"/>
    <property type="match status" value="1"/>
</dbReference>
<dbReference type="PANTHER" id="PTHR46193:SF18">
    <property type="entry name" value="HEXITOL PHOSPHATASE B"/>
    <property type="match status" value="1"/>
</dbReference>
<dbReference type="InterPro" id="IPR006439">
    <property type="entry name" value="HAD-SF_hydro_IA"/>
</dbReference>
<keyword evidence="6" id="KW-0378">Hydrolase</keyword>
<dbReference type="NCBIfam" id="TIGR01509">
    <property type="entry name" value="HAD-SF-IA-v3"/>
    <property type="match status" value="1"/>
</dbReference>
<gene>
    <name evidence="6" type="primary">hxpB</name>
    <name evidence="6" type="ORF">MAY91_15180</name>
</gene>
<dbReference type="Gene3D" id="3.40.50.1000">
    <property type="entry name" value="HAD superfamily/HAD-like"/>
    <property type="match status" value="1"/>
</dbReference>
<dbReference type="EC" id="3.1.3.22" evidence="6"/>
<dbReference type="EMBL" id="CP092014">
    <property type="protein sequence ID" value="WFN96120.1"/>
    <property type="molecule type" value="Genomic_DNA"/>
</dbReference>
<dbReference type="InterPro" id="IPR023198">
    <property type="entry name" value="PGP-like_dom2"/>
</dbReference>
<dbReference type="PANTHER" id="PTHR46193">
    <property type="entry name" value="6-PHOSPHOGLUCONATE PHOSPHATASE"/>
    <property type="match status" value="1"/>
</dbReference>
<dbReference type="SFLD" id="SFLDG01135">
    <property type="entry name" value="C1.5.6:_HAD__Beta-PGM__Phospha"/>
    <property type="match status" value="1"/>
</dbReference>
<dbReference type="Proteomes" id="UP001222680">
    <property type="component" value="Chromosome"/>
</dbReference>
<organism evidence="6 7">
    <name type="scientific">Edwardsiella ictaluri</name>
    <dbReference type="NCBI Taxonomy" id="67780"/>
    <lineage>
        <taxon>Bacteria</taxon>
        <taxon>Pseudomonadati</taxon>
        <taxon>Pseudomonadota</taxon>
        <taxon>Gammaproteobacteria</taxon>
        <taxon>Enterobacterales</taxon>
        <taxon>Hafniaceae</taxon>
        <taxon>Edwardsiella</taxon>
    </lineage>
</organism>
<dbReference type="GO" id="GO:0003850">
    <property type="term" value="F:2-deoxyglucose-6-phosphatase activity"/>
    <property type="evidence" value="ECO:0007669"/>
    <property type="project" value="UniProtKB-EC"/>
</dbReference>
<evidence type="ECO:0000256" key="1">
    <source>
        <dbReference type="ARBA" id="ARBA00001946"/>
    </source>
</evidence>
<keyword evidence="3" id="KW-0479">Metal-binding</keyword>
<dbReference type="RefSeq" id="WP_049640742.1">
    <property type="nucleotide sequence ID" value="NZ_CP113159.1"/>
</dbReference>
<proteinExistence type="inferred from homology"/>
<keyword evidence="5" id="KW-0119">Carbohydrate metabolism</keyword>
<evidence type="ECO:0000256" key="2">
    <source>
        <dbReference type="ARBA" id="ARBA00006171"/>
    </source>
</evidence>
<dbReference type="GO" id="GO:0050084">
    <property type="term" value="F:mannitol-1-phosphatase activity"/>
    <property type="evidence" value="ECO:0007669"/>
    <property type="project" value="UniProtKB-EC"/>
</dbReference>
<dbReference type="InterPro" id="IPR051600">
    <property type="entry name" value="Beta-PGM-like"/>
</dbReference>
<dbReference type="SFLD" id="SFLDG01129">
    <property type="entry name" value="C1.5:_HAD__Beta-PGM__Phosphata"/>
    <property type="match status" value="1"/>
</dbReference>
<comment type="similarity">
    <text evidence="2">Belongs to the HAD-like hydrolase superfamily. CbbY/CbbZ/Gph/YieH family.</text>
</comment>
<dbReference type="PRINTS" id="PR00413">
    <property type="entry name" value="HADHALOGNASE"/>
</dbReference>
<evidence type="ECO:0000256" key="3">
    <source>
        <dbReference type="ARBA" id="ARBA00022723"/>
    </source>
</evidence>
<dbReference type="InterPro" id="IPR041492">
    <property type="entry name" value="HAD_2"/>
</dbReference>
<protein>
    <submittedName>
        <fullName evidence="6">Hexitol phosphatase HxpB</fullName>
        <ecNumber evidence="6">3.1.3.22</ecNumber>
        <ecNumber evidence="6">3.1.3.50</ecNumber>
        <ecNumber evidence="6">3.1.3.68</ecNumber>
    </submittedName>
</protein>
<accession>A0ABY8GFG9</accession>
<dbReference type="InterPro" id="IPR036412">
    <property type="entry name" value="HAD-like_sf"/>
</dbReference>
<dbReference type="SUPFAM" id="SSF56784">
    <property type="entry name" value="HAD-like"/>
    <property type="match status" value="1"/>
</dbReference>
<evidence type="ECO:0000313" key="7">
    <source>
        <dbReference type="Proteomes" id="UP001222680"/>
    </source>
</evidence>
<dbReference type="InterPro" id="IPR023214">
    <property type="entry name" value="HAD_sf"/>
</dbReference>
<keyword evidence="7" id="KW-1185">Reference proteome</keyword>
<evidence type="ECO:0000256" key="5">
    <source>
        <dbReference type="ARBA" id="ARBA00023277"/>
    </source>
</evidence>
<dbReference type="SFLD" id="SFLDS00003">
    <property type="entry name" value="Haloacid_Dehalogenase"/>
    <property type="match status" value="1"/>
</dbReference>
<dbReference type="GO" id="GO:0050286">
    <property type="term" value="F:sorbitol-6-phosphatase activity"/>
    <property type="evidence" value="ECO:0007669"/>
    <property type="project" value="UniProtKB-EC"/>
</dbReference>